<dbReference type="AlphaFoldDB" id="A0A243RSR2"/>
<dbReference type="Pfam" id="PF12728">
    <property type="entry name" value="HTH_17"/>
    <property type="match status" value="1"/>
</dbReference>
<protein>
    <submittedName>
        <fullName evidence="2">Excisionase</fullName>
    </submittedName>
</protein>
<dbReference type="InterPro" id="IPR041657">
    <property type="entry name" value="HTH_17"/>
</dbReference>
<accession>A0A243RSR2</accession>
<comment type="caution">
    <text evidence="2">The sequence shown here is derived from an EMBL/GenBank/DDBJ whole genome shotgun (WGS) entry which is preliminary data.</text>
</comment>
<evidence type="ECO:0000313" key="2">
    <source>
        <dbReference type="EMBL" id="OUC97396.1"/>
    </source>
</evidence>
<dbReference type="NCBIfam" id="TIGR01764">
    <property type="entry name" value="excise"/>
    <property type="match status" value="1"/>
</dbReference>
<evidence type="ECO:0000313" key="3">
    <source>
        <dbReference type="Proteomes" id="UP000194761"/>
    </source>
</evidence>
<organism evidence="2 3">
    <name type="scientific">Streptosporangium minutum</name>
    <dbReference type="NCBI Taxonomy" id="569862"/>
    <lineage>
        <taxon>Bacteria</taxon>
        <taxon>Bacillati</taxon>
        <taxon>Actinomycetota</taxon>
        <taxon>Actinomycetes</taxon>
        <taxon>Streptosporangiales</taxon>
        <taxon>Streptosporangiaceae</taxon>
        <taxon>Streptosporangium</taxon>
    </lineage>
</organism>
<gene>
    <name evidence="2" type="ORF">CA984_11100</name>
</gene>
<reference evidence="2 3" key="1">
    <citation type="submission" date="2017-05" db="EMBL/GenBank/DDBJ databases">
        <title>Biotechnological potential of actinobacteria isolated from South African environments.</title>
        <authorList>
            <person name="Le Roes-Hill M."/>
            <person name="Prins A."/>
            <person name="Durrell K.A."/>
        </authorList>
    </citation>
    <scope>NUCLEOTIDE SEQUENCE [LARGE SCALE GENOMIC DNA]</scope>
    <source>
        <strain evidence="2">M26</strain>
    </source>
</reference>
<dbReference type="EMBL" id="NGFP01000038">
    <property type="protein sequence ID" value="OUC97396.1"/>
    <property type="molecule type" value="Genomic_DNA"/>
</dbReference>
<dbReference type="RefSeq" id="WP_086570964.1">
    <property type="nucleotide sequence ID" value="NZ_NGFP01000038.1"/>
</dbReference>
<name>A0A243RSR2_9ACTN</name>
<proteinExistence type="predicted"/>
<feature type="domain" description="Helix-turn-helix" evidence="1">
    <location>
        <begin position="6"/>
        <end position="55"/>
    </location>
</feature>
<sequence length="61" mass="6789">MSNPALLTVPQAMTVLQVSRWTLYQLIRSGELDSIVVGVRCRRIPETALNDYVNRLCGKAA</sequence>
<dbReference type="GO" id="GO:0003677">
    <property type="term" value="F:DNA binding"/>
    <property type="evidence" value="ECO:0007669"/>
    <property type="project" value="InterPro"/>
</dbReference>
<evidence type="ECO:0000259" key="1">
    <source>
        <dbReference type="Pfam" id="PF12728"/>
    </source>
</evidence>
<dbReference type="InterPro" id="IPR010093">
    <property type="entry name" value="SinI_DNA-bd"/>
</dbReference>
<dbReference type="Proteomes" id="UP000194761">
    <property type="component" value="Unassembled WGS sequence"/>
</dbReference>
<keyword evidence="3" id="KW-1185">Reference proteome</keyword>